<sequence length="87" mass="9578">MVVMRSSFVAGGRHTSCPNAAGGGGDPVNWSSEQQWLNGGFEHRVVIVLSRRARIWVAHRQRGSEVAAIAYQRQRVAAERLFCKAQG</sequence>
<proteinExistence type="predicted"/>
<organism evidence="1 2">
    <name type="scientific">Rhododendron molle</name>
    <name type="common">Chinese azalea</name>
    <name type="synonym">Azalea mollis</name>
    <dbReference type="NCBI Taxonomy" id="49168"/>
    <lineage>
        <taxon>Eukaryota</taxon>
        <taxon>Viridiplantae</taxon>
        <taxon>Streptophyta</taxon>
        <taxon>Embryophyta</taxon>
        <taxon>Tracheophyta</taxon>
        <taxon>Spermatophyta</taxon>
        <taxon>Magnoliopsida</taxon>
        <taxon>eudicotyledons</taxon>
        <taxon>Gunneridae</taxon>
        <taxon>Pentapetalae</taxon>
        <taxon>asterids</taxon>
        <taxon>Ericales</taxon>
        <taxon>Ericaceae</taxon>
        <taxon>Ericoideae</taxon>
        <taxon>Rhodoreae</taxon>
        <taxon>Rhododendron</taxon>
    </lineage>
</organism>
<reference evidence="1" key="1">
    <citation type="submission" date="2022-02" db="EMBL/GenBank/DDBJ databases">
        <title>Plant Genome Project.</title>
        <authorList>
            <person name="Zhang R.-G."/>
        </authorList>
    </citation>
    <scope>NUCLEOTIDE SEQUENCE</scope>
    <source>
        <strain evidence="1">AT1</strain>
    </source>
</reference>
<name>A0ACC0NQQ8_RHOML</name>
<accession>A0ACC0NQQ8</accession>
<evidence type="ECO:0000313" key="2">
    <source>
        <dbReference type="Proteomes" id="UP001062846"/>
    </source>
</evidence>
<protein>
    <submittedName>
        <fullName evidence="1">Uncharacterized protein</fullName>
    </submittedName>
</protein>
<evidence type="ECO:0000313" key="1">
    <source>
        <dbReference type="EMBL" id="KAI8555246.1"/>
    </source>
</evidence>
<gene>
    <name evidence="1" type="ORF">RHMOL_Rhmol05G0159800</name>
</gene>
<comment type="caution">
    <text evidence="1">The sequence shown here is derived from an EMBL/GenBank/DDBJ whole genome shotgun (WGS) entry which is preliminary data.</text>
</comment>
<keyword evidence="2" id="KW-1185">Reference proteome</keyword>
<dbReference type="Proteomes" id="UP001062846">
    <property type="component" value="Chromosome 5"/>
</dbReference>
<dbReference type="EMBL" id="CM046392">
    <property type="protein sequence ID" value="KAI8555246.1"/>
    <property type="molecule type" value="Genomic_DNA"/>
</dbReference>